<feature type="domain" description="Rhamnogalacturonan lyase" evidence="13">
    <location>
        <begin position="595"/>
        <end position="668"/>
    </location>
</feature>
<comment type="catalytic activity">
    <reaction evidence="1">
        <text>Endotype eliminative cleavage of L-alpha-rhamnopyranosyl-(1-&gt;4)-alpha-D-galactopyranosyluronic acid bonds of rhamnogalacturonan I domains in ramified hairy regions of pectin leaving L-rhamnopyranose at the reducing end and 4-deoxy-4,5-unsaturated D-galactopyranosyluronic acid at the non-reducing end.</text>
        <dbReference type="EC" id="4.2.2.23"/>
    </reaction>
</comment>
<protein>
    <recommendedName>
        <fullName evidence="6">rhamnogalacturonan endolyase</fullName>
        <ecNumber evidence="6">4.2.2.23</ecNumber>
    </recommendedName>
</protein>
<proteinExistence type="inferred from homology"/>
<dbReference type="GO" id="GO:0005576">
    <property type="term" value="C:extracellular region"/>
    <property type="evidence" value="ECO:0007669"/>
    <property type="project" value="UniProtKB-SubCell"/>
</dbReference>
<evidence type="ECO:0000256" key="2">
    <source>
        <dbReference type="ARBA" id="ARBA00001913"/>
    </source>
</evidence>
<dbReference type="InterPro" id="IPR051850">
    <property type="entry name" value="Polysacch_Lyase_4"/>
</dbReference>
<evidence type="ECO:0000256" key="6">
    <source>
        <dbReference type="ARBA" id="ARBA00012437"/>
    </source>
</evidence>
<dbReference type="Pfam" id="PF06045">
    <property type="entry name" value="Rhamnogal_lyase"/>
    <property type="match status" value="1"/>
</dbReference>
<evidence type="ECO:0000259" key="14">
    <source>
        <dbReference type="Pfam" id="PF18962"/>
    </source>
</evidence>
<dbReference type="SUPFAM" id="SSF49785">
    <property type="entry name" value="Galactose-binding domain-like"/>
    <property type="match status" value="1"/>
</dbReference>
<dbReference type="PANTHER" id="PTHR32018">
    <property type="entry name" value="RHAMNOGALACTURONATE LYASE FAMILY PROTEIN"/>
    <property type="match status" value="1"/>
</dbReference>
<dbReference type="Gene3D" id="2.60.120.260">
    <property type="entry name" value="Galactose-binding domain-like"/>
    <property type="match status" value="1"/>
</dbReference>
<dbReference type="Gene3D" id="2.70.98.10">
    <property type="match status" value="1"/>
</dbReference>
<organism evidence="15 16">
    <name type="scientific">Niastella vici</name>
    <dbReference type="NCBI Taxonomy" id="1703345"/>
    <lineage>
        <taxon>Bacteria</taxon>
        <taxon>Pseudomonadati</taxon>
        <taxon>Bacteroidota</taxon>
        <taxon>Chitinophagia</taxon>
        <taxon>Chitinophagales</taxon>
        <taxon>Chitinophagaceae</taxon>
        <taxon>Niastella</taxon>
    </lineage>
</organism>
<accession>A0A1V9FMW3</accession>
<evidence type="ECO:0000256" key="5">
    <source>
        <dbReference type="ARBA" id="ARBA00011245"/>
    </source>
</evidence>
<dbReference type="InterPro" id="IPR014718">
    <property type="entry name" value="GH-type_carb-bd"/>
</dbReference>
<dbReference type="Proteomes" id="UP000192796">
    <property type="component" value="Unassembled WGS sequence"/>
</dbReference>
<keyword evidence="7" id="KW-0964">Secreted</keyword>
<feature type="signal peptide" evidence="11">
    <location>
        <begin position="1"/>
        <end position="24"/>
    </location>
</feature>
<evidence type="ECO:0000256" key="11">
    <source>
        <dbReference type="SAM" id="SignalP"/>
    </source>
</evidence>
<dbReference type="SUPFAM" id="SSF74650">
    <property type="entry name" value="Galactose mutarotase-like"/>
    <property type="match status" value="1"/>
</dbReference>
<dbReference type="RefSeq" id="WP_081154604.1">
    <property type="nucleotide sequence ID" value="NZ_LVYD01000076.1"/>
</dbReference>
<dbReference type="InterPro" id="IPR013784">
    <property type="entry name" value="Carb-bd-like_fold"/>
</dbReference>
<dbReference type="PANTHER" id="PTHR32018:SF1">
    <property type="entry name" value="RHAMNOGALACTURONAN ENDOLYASE"/>
    <property type="match status" value="1"/>
</dbReference>
<evidence type="ECO:0000259" key="13">
    <source>
        <dbReference type="Pfam" id="PF14686"/>
    </source>
</evidence>
<dbReference type="InterPro" id="IPR010325">
    <property type="entry name" value="Rhamnogal_lyase"/>
</dbReference>
<dbReference type="AlphaFoldDB" id="A0A1V9FMW3"/>
<dbReference type="InterPro" id="IPR008979">
    <property type="entry name" value="Galactose-bd-like_sf"/>
</dbReference>
<dbReference type="InterPro" id="IPR011013">
    <property type="entry name" value="Gal_mutarotase_sf_dom"/>
</dbReference>
<dbReference type="EC" id="4.2.2.23" evidence="6"/>
<dbReference type="GO" id="GO:0102210">
    <property type="term" value="F:rhamnogalacturonan endolyase activity"/>
    <property type="evidence" value="ECO:0007669"/>
    <property type="project" value="UniProtKB-EC"/>
</dbReference>
<evidence type="ECO:0000256" key="1">
    <source>
        <dbReference type="ARBA" id="ARBA00001324"/>
    </source>
</evidence>
<evidence type="ECO:0000256" key="7">
    <source>
        <dbReference type="ARBA" id="ARBA00022525"/>
    </source>
</evidence>
<evidence type="ECO:0000313" key="16">
    <source>
        <dbReference type="Proteomes" id="UP000192796"/>
    </source>
</evidence>
<keyword evidence="8 11" id="KW-0732">Signal</keyword>
<dbReference type="STRING" id="1703345.A3860_37030"/>
<dbReference type="Pfam" id="PF14683">
    <property type="entry name" value="CBM-like"/>
    <property type="match status" value="1"/>
</dbReference>
<dbReference type="NCBIfam" id="TIGR04183">
    <property type="entry name" value="Por_Secre_tail"/>
    <property type="match status" value="1"/>
</dbReference>
<dbReference type="Pfam" id="PF14686">
    <property type="entry name" value="fn3_3"/>
    <property type="match status" value="1"/>
</dbReference>
<dbReference type="Pfam" id="PF18962">
    <property type="entry name" value="Por_Secre_tail"/>
    <property type="match status" value="1"/>
</dbReference>
<dbReference type="OrthoDB" id="101122at2"/>
<dbReference type="GO" id="GO:0005975">
    <property type="term" value="P:carbohydrate metabolic process"/>
    <property type="evidence" value="ECO:0007669"/>
    <property type="project" value="InterPro"/>
</dbReference>
<dbReference type="CDD" id="cd10316">
    <property type="entry name" value="RGL4_M"/>
    <property type="match status" value="1"/>
</dbReference>
<dbReference type="SUPFAM" id="SSF49452">
    <property type="entry name" value="Starch-binding domain-like"/>
    <property type="match status" value="1"/>
</dbReference>
<evidence type="ECO:0000313" key="15">
    <source>
        <dbReference type="EMBL" id="OQP59596.1"/>
    </source>
</evidence>
<comment type="similarity">
    <text evidence="4">Belongs to the polysaccharide lyase 4 family.</text>
</comment>
<feature type="domain" description="Secretion system C-terminal sorting" evidence="14">
    <location>
        <begin position="885"/>
        <end position="955"/>
    </location>
</feature>
<dbReference type="InterPro" id="IPR026444">
    <property type="entry name" value="Secre_tail"/>
</dbReference>
<evidence type="ECO:0000256" key="8">
    <source>
        <dbReference type="ARBA" id="ARBA00022729"/>
    </source>
</evidence>
<keyword evidence="10" id="KW-0456">Lyase</keyword>
<comment type="subcellular location">
    <subcellularLocation>
        <location evidence="3">Secreted</location>
    </subcellularLocation>
</comment>
<evidence type="ECO:0000256" key="4">
    <source>
        <dbReference type="ARBA" id="ARBA00010418"/>
    </source>
</evidence>
<feature type="domain" description="Rhamnogalacturonan lyase" evidence="12">
    <location>
        <begin position="683"/>
        <end position="858"/>
    </location>
</feature>
<dbReference type="InterPro" id="IPR029411">
    <property type="entry name" value="RG-lyase_III"/>
</dbReference>
<gene>
    <name evidence="15" type="ORF">A3860_37030</name>
</gene>
<sequence length="958" mass="104924">MKKTCVHLWWIVLQFLFFTNNITAQTVTWNGSTSSNYFTSSNWSPATNTAALAQTEILMIGNGSPNNCVLTGGNGGNSYRPLKLNTLAGSSMTINGIIYPWGSDSLNGNITLNAPADFNVRNTGYIGRNAPATITINASAKFSTKNACNIAYGNSGASATLNLYGSLTAGTDLNIANGTGLSANINLLGGSLSATANLTIGSNVTIYVSDGGLLKAAGDKRTLLNGLVANGQMTCTPGKTITVTYDGTSTIAQVARPAGSMITEYPDSVVLSTTNLVFTVEKYTGNVLSYRYKGAETVNRTGSSHKYMYHDFTTSKGFETVWGCTYEVVQDDANLAHIVLKRPYTPSIGHVTPCDAELHYILKKDDKGVYVYSKLEHKPNYPAFDLGSWRQVWWIAYNASGVNLCERIYTDSLRSWQMPSEYDYTQAVNSGGPQEIVLLTTGVRAGKYDGKYEYSMKFWDNPLWGHASNVNNIGCWLLNTSCEYYNEGPMYHDLNAAAGIIHQCMNGVHYGAKGLVADTLTSWKKVYGPYLLLTTDQSTGDLNWAAAKQRLTQEKTQWPYTWVKDSAAYPPASLRGAVEGKFVISDALKPGYTGSGAWVGVTSLADGATNFQYECKDYQYWVKSDSSGNFSIPNIRPGTYSFFAYADGSVGEYRLDNVVVTAGGTTSLGTQTRVIDRSYGSLLWEIGTPNRMSNEFKMGDFPYCEGNIQNKFRDSFANPIEYTVANNNWATALCYAHTKYPDTSAIANPGDAWKWRLNFTLPTGFPTTGYARLTIAYASNDHAQQWIYVNNENSLFTGYYPSGGDGNAFIRQSNYGKYTYNQVLIPMTKFVAGNNVITLVMPSNSAWVSHIMYDYISLEANLTSARVATPEQPVLPPDKAGSLSIYPSPAKNVITISKSDGKSLQNIRLFDVWGRMLFTAVNISEAQYVLNMAGFPAGVYLVRIDDGVHTITRKFTKQ</sequence>
<evidence type="ECO:0000256" key="10">
    <source>
        <dbReference type="ARBA" id="ARBA00023239"/>
    </source>
</evidence>
<comment type="subunit">
    <text evidence="5">Monomer.</text>
</comment>
<comment type="caution">
    <text evidence="15">The sequence shown here is derived from an EMBL/GenBank/DDBJ whole genome shotgun (WGS) entry which is preliminary data.</text>
</comment>
<keyword evidence="9" id="KW-0106">Calcium</keyword>
<name>A0A1V9FMW3_9BACT</name>
<keyword evidence="16" id="KW-1185">Reference proteome</keyword>
<feature type="chain" id="PRO_5012008968" description="rhamnogalacturonan endolyase" evidence="11">
    <location>
        <begin position="25"/>
        <end position="958"/>
    </location>
</feature>
<dbReference type="Gene3D" id="2.60.40.1120">
    <property type="entry name" value="Carboxypeptidase-like, regulatory domain"/>
    <property type="match status" value="1"/>
</dbReference>
<comment type="cofactor">
    <cofactor evidence="2">
        <name>Ca(2+)</name>
        <dbReference type="ChEBI" id="CHEBI:29108"/>
    </cofactor>
</comment>
<evidence type="ECO:0000259" key="12">
    <source>
        <dbReference type="Pfam" id="PF14683"/>
    </source>
</evidence>
<dbReference type="GO" id="GO:0030246">
    <property type="term" value="F:carbohydrate binding"/>
    <property type="evidence" value="ECO:0007669"/>
    <property type="project" value="InterPro"/>
</dbReference>
<dbReference type="EMBL" id="LVYD01000076">
    <property type="protein sequence ID" value="OQP59596.1"/>
    <property type="molecule type" value="Genomic_DNA"/>
</dbReference>
<evidence type="ECO:0000256" key="9">
    <source>
        <dbReference type="ARBA" id="ARBA00022837"/>
    </source>
</evidence>
<reference evidence="15 16" key="1">
    <citation type="submission" date="2016-03" db="EMBL/GenBank/DDBJ databases">
        <title>Niastella vici sp. nov., isolated from farmland soil.</title>
        <authorList>
            <person name="Chen L."/>
            <person name="Wang D."/>
            <person name="Yang S."/>
            <person name="Wang G."/>
        </authorList>
    </citation>
    <scope>NUCLEOTIDE SEQUENCE [LARGE SCALE GENOMIC DNA]</scope>
    <source>
        <strain evidence="15 16">DJ57</strain>
    </source>
</reference>
<dbReference type="InterPro" id="IPR029413">
    <property type="entry name" value="RG-lyase_II"/>
</dbReference>
<evidence type="ECO:0000256" key="3">
    <source>
        <dbReference type="ARBA" id="ARBA00004613"/>
    </source>
</evidence>